<dbReference type="RefSeq" id="WP_290263004.1">
    <property type="nucleotide sequence ID" value="NZ_JAUFQG010000004.1"/>
</dbReference>
<dbReference type="Gene3D" id="1.25.40.10">
    <property type="entry name" value="Tetratricopeptide repeat domain"/>
    <property type="match status" value="1"/>
</dbReference>
<dbReference type="EMBL" id="JBHSCX010000021">
    <property type="protein sequence ID" value="MFC4363963.1"/>
    <property type="molecule type" value="Genomic_DNA"/>
</dbReference>
<evidence type="ECO:0000313" key="1">
    <source>
        <dbReference type="EMBL" id="MFC4363963.1"/>
    </source>
</evidence>
<sequence length="144" mass="16104">MTPSTQSLPPSLSKKITDLCAKGYIHYDAKDYELALRTFYQAWVLVPKPQTQFAEAGWILTALCDAYFRLARLPQALEAANSALFCPKAEQNNFVLFRKGQILFDQGEVAKARAILHKAYSHGGASLFDQETSKYIEAISDLIN</sequence>
<organism evidence="1 2">
    <name type="scientific">Simiduia curdlanivorans</name>
    <dbReference type="NCBI Taxonomy" id="1492769"/>
    <lineage>
        <taxon>Bacteria</taxon>
        <taxon>Pseudomonadati</taxon>
        <taxon>Pseudomonadota</taxon>
        <taxon>Gammaproteobacteria</taxon>
        <taxon>Cellvibrionales</taxon>
        <taxon>Cellvibrionaceae</taxon>
        <taxon>Simiduia</taxon>
    </lineage>
</organism>
<gene>
    <name evidence="1" type="ORF">ACFOX3_16720</name>
</gene>
<dbReference type="InterPro" id="IPR011990">
    <property type="entry name" value="TPR-like_helical_dom_sf"/>
</dbReference>
<name>A0ABV8V9U5_9GAMM</name>
<dbReference type="Proteomes" id="UP001595840">
    <property type="component" value="Unassembled WGS sequence"/>
</dbReference>
<dbReference type="SUPFAM" id="SSF48452">
    <property type="entry name" value="TPR-like"/>
    <property type="match status" value="1"/>
</dbReference>
<protein>
    <recommendedName>
        <fullName evidence="3">Tetratricopeptide repeat protein</fullName>
    </recommendedName>
</protein>
<comment type="caution">
    <text evidence="1">The sequence shown here is derived from an EMBL/GenBank/DDBJ whole genome shotgun (WGS) entry which is preliminary data.</text>
</comment>
<evidence type="ECO:0008006" key="3">
    <source>
        <dbReference type="Google" id="ProtNLM"/>
    </source>
</evidence>
<keyword evidence="2" id="KW-1185">Reference proteome</keyword>
<evidence type="ECO:0000313" key="2">
    <source>
        <dbReference type="Proteomes" id="UP001595840"/>
    </source>
</evidence>
<proteinExistence type="predicted"/>
<reference evidence="2" key="1">
    <citation type="journal article" date="2019" name="Int. J. Syst. Evol. Microbiol.">
        <title>The Global Catalogue of Microorganisms (GCM) 10K type strain sequencing project: providing services to taxonomists for standard genome sequencing and annotation.</title>
        <authorList>
            <consortium name="The Broad Institute Genomics Platform"/>
            <consortium name="The Broad Institute Genome Sequencing Center for Infectious Disease"/>
            <person name="Wu L."/>
            <person name="Ma J."/>
        </authorList>
    </citation>
    <scope>NUCLEOTIDE SEQUENCE [LARGE SCALE GENOMIC DNA]</scope>
    <source>
        <strain evidence="2">CECT 8570</strain>
    </source>
</reference>
<accession>A0ABV8V9U5</accession>